<evidence type="ECO:0000313" key="3">
    <source>
        <dbReference type="EMBL" id="OYD15459.1"/>
    </source>
</evidence>
<feature type="domain" description="ATP-grasp" evidence="2">
    <location>
        <begin position="164"/>
        <end position="339"/>
    </location>
</feature>
<dbReference type="SUPFAM" id="SSF56059">
    <property type="entry name" value="Glutathione synthetase ATP-binding domain-like"/>
    <property type="match status" value="1"/>
</dbReference>
<dbReference type="GO" id="GO:0005524">
    <property type="term" value="F:ATP binding"/>
    <property type="evidence" value="ECO:0007669"/>
    <property type="project" value="UniProtKB-UniRule"/>
</dbReference>
<reference evidence="3 4" key="1">
    <citation type="submission" date="2017-07" db="EMBL/GenBank/DDBJ databases">
        <title>Recovery of genomes from metagenomes via a dereplication, aggregation, and scoring strategy.</title>
        <authorList>
            <person name="Sieber C.M."/>
            <person name="Probst A.J."/>
            <person name="Sharrar A."/>
            <person name="Thomas B.C."/>
            <person name="Hess M."/>
            <person name="Tringe S.G."/>
            <person name="Banfield J.F."/>
        </authorList>
    </citation>
    <scope>NUCLEOTIDE SEQUENCE [LARGE SCALE GENOMIC DNA]</scope>
    <source>
        <strain evidence="3">JGI_Cruoil_03_44_89</strain>
    </source>
</reference>
<dbReference type="Proteomes" id="UP000215215">
    <property type="component" value="Unassembled WGS sequence"/>
</dbReference>
<dbReference type="EMBL" id="NOZQ01000119">
    <property type="protein sequence ID" value="OYD15459.1"/>
    <property type="molecule type" value="Genomic_DNA"/>
</dbReference>
<dbReference type="GO" id="GO:0009432">
    <property type="term" value="P:SOS response"/>
    <property type="evidence" value="ECO:0007669"/>
    <property type="project" value="TreeGrafter"/>
</dbReference>
<dbReference type="GO" id="GO:0005737">
    <property type="term" value="C:cytoplasm"/>
    <property type="evidence" value="ECO:0007669"/>
    <property type="project" value="TreeGrafter"/>
</dbReference>
<comment type="caution">
    <text evidence="3">The sequence shown here is derived from an EMBL/GenBank/DDBJ whole genome shotgun (WGS) entry which is preliminary data.</text>
</comment>
<dbReference type="PANTHER" id="PTHR21621:SF0">
    <property type="entry name" value="BETA-CITRYLGLUTAMATE SYNTHASE B-RELATED"/>
    <property type="match status" value="1"/>
</dbReference>
<dbReference type="Gene3D" id="3.30.470.20">
    <property type="entry name" value="ATP-grasp fold, B domain"/>
    <property type="match status" value="1"/>
</dbReference>
<sequence>MDICRCYAFARSEIGRSGVVGYNSIRTEGRTGGKRMILLCGIPSETPLAMVREQLNRLNVPYVMFNQRKFASTEMDFEISRGRVTGEIQLENRSYRLEDFCGVYTRLMDDRLLPELKDEPANSPKRYYCRALHDTLIHWFEVAPTRVVNRTVPMGSNFSKPYQSQLIREQGFAVPETLITNDPDFVREFLKQHKRVIYKSISGIRSIVQTLEEGDLKRLDAIRWCPTQFQQFVEGTNVRVHTVDTKVFATAVSTDTTDYRYAYRQGGETELKAIELPDELASRCIGLSRALGLVFAGIDLKITPDEQVFCFEVNPCPAFSYYEANTGQPIARALVGYLAGTG</sequence>
<organism evidence="3 4">
    <name type="scientific">candidate division WOR-3 bacterium JGI_Cruoil_03_44_89</name>
    <dbReference type="NCBI Taxonomy" id="1973748"/>
    <lineage>
        <taxon>Bacteria</taxon>
        <taxon>Bacteria division WOR-3</taxon>
    </lineage>
</organism>
<dbReference type="AlphaFoldDB" id="A0A235BTT7"/>
<protein>
    <recommendedName>
        <fullName evidence="2">ATP-grasp domain-containing protein</fullName>
    </recommendedName>
</protein>
<keyword evidence="1" id="KW-0547">Nucleotide-binding</keyword>
<proteinExistence type="predicted"/>
<dbReference type="InterPro" id="IPR011761">
    <property type="entry name" value="ATP-grasp"/>
</dbReference>
<gene>
    <name evidence="3" type="ORF">CH333_05700</name>
</gene>
<name>A0A235BTT7_UNCW3</name>
<dbReference type="GO" id="GO:0046872">
    <property type="term" value="F:metal ion binding"/>
    <property type="evidence" value="ECO:0007669"/>
    <property type="project" value="InterPro"/>
</dbReference>
<evidence type="ECO:0000256" key="1">
    <source>
        <dbReference type="PROSITE-ProRule" id="PRU00409"/>
    </source>
</evidence>
<evidence type="ECO:0000313" key="4">
    <source>
        <dbReference type="Proteomes" id="UP000215215"/>
    </source>
</evidence>
<dbReference type="InterPro" id="IPR013651">
    <property type="entry name" value="ATP-grasp_RimK-type"/>
</dbReference>
<accession>A0A235BTT7</accession>
<dbReference type="GO" id="GO:0018169">
    <property type="term" value="F:ribosomal S6-glutamic acid ligase activity"/>
    <property type="evidence" value="ECO:0007669"/>
    <property type="project" value="TreeGrafter"/>
</dbReference>
<keyword evidence="1" id="KW-0067">ATP-binding</keyword>
<evidence type="ECO:0000259" key="2">
    <source>
        <dbReference type="PROSITE" id="PS50975"/>
    </source>
</evidence>
<dbReference type="PROSITE" id="PS50975">
    <property type="entry name" value="ATP_GRASP"/>
    <property type="match status" value="1"/>
</dbReference>
<dbReference type="Pfam" id="PF08443">
    <property type="entry name" value="RimK"/>
    <property type="match status" value="1"/>
</dbReference>
<dbReference type="PANTHER" id="PTHR21621">
    <property type="entry name" value="RIBOSOMAL PROTEIN S6 MODIFICATION PROTEIN"/>
    <property type="match status" value="1"/>
</dbReference>